<keyword evidence="2" id="KW-0472">Membrane</keyword>
<keyword evidence="4" id="KW-1185">Reference proteome</keyword>
<evidence type="ECO:0000313" key="3">
    <source>
        <dbReference type="EMBL" id="PWN45181.1"/>
    </source>
</evidence>
<reference evidence="3 4" key="1">
    <citation type="journal article" date="2018" name="Mol. Biol. Evol.">
        <title>Broad Genomic Sampling Reveals a Smut Pathogenic Ancestry of the Fungal Clade Ustilaginomycotina.</title>
        <authorList>
            <person name="Kijpornyongpan T."/>
            <person name="Mondo S.J."/>
            <person name="Barry K."/>
            <person name="Sandor L."/>
            <person name="Lee J."/>
            <person name="Lipzen A."/>
            <person name="Pangilinan J."/>
            <person name="LaButti K."/>
            <person name="Hainaut M."/>
            <person name="Henrissat B."/>
            <person name="Grigoriev I.V."/>
            <person name="Spatafora J.W."/>
            <person name="Aime M.C."/>
        </authorList>
    </citation>
    <scope>NUCLEOTIDE SEQUENCE [LARGE SCALE GENOMIC DNA]</scope>
    <source>
        <strain evidence="3 4">MCA 4658</strain>
    </source>
</reference>
<feature type="transmembrane region" description="Helical" evidence="2">
    <location>
        <begin position="155"/>
        <end position="178"/>
    </location>
</feature>
<protein>
    <submittedName>
        <fullName evidence="3">Uncharacterized protein</fullName>
    </submittedName>
</protein>
<evidence type="ECO:0000313" key="4">
    <source>
        <dbReference type="Proteomes" id="UP000245783"/>
    </source>
</evidence>
<sequence>MSGAERRSADGAASDSSEVPSATHNTTTTTTSVPSKLRHGRKPMYDSDASADGLDPAVDDEELERGGAPAEAQAHETDPLLRTSNSRRQSGGLFANVSQRWSDFFHSHTGGRGSVRRGKRRDLGSANSARRVSSASNSPSSFAVFRANHPALLRALWVLLGLIAAVILLIVVALVHLFTVTLKAPDADAQAQILDQSLLVKGPDAVSLLNISDAGLLVRIDGRLGIDPDTALDLWLGQRTEASWWSRKDRSIVEWALGKMGGVRVEVGQLQFAEPDWALDLEEKYLDLIPSDSKRHSSSDALSESAELITFGLDGKAVRTKPNTHPPQDLMSFHIDPIIVPFPQLRSRLDESQSRDNKTHRAHQELRPLNLTLLLKPVSPAPYLMEVAKAAIKQRKATLDIKVASLNVRGLGKRELNRGDVKGGRWNVPGWINLGQGDIRKRISQRVPKLKDSNSTSDLLDLQRYEFFEVGSEAIKDATSVLASRALGIKAFAKAKNPLGDLLHGHVRYNLPFGAFLPLPKTDSTGLSSASQEDATLLAVIASDPLELTGAPNISLSLQGRVVPPADGIGESAETSVDAHTSVPGAGQAAFGVTEDGPARTAETPAQAALSNFLSRFLRGDPNTVLVRGGSPFAEGDPQNDPTLPGGGSRLPEWLDGALRLLDLPISFPGSKVTDLIKNVTINDLKITPHPFEKEKLVCSGVVMGEMALPGQLATIDVQITHLWPDILIFDGKPPSMRHGDDDDDDGDDDDDDGLSHSRQGLRSSTEDPEPPEPLPSPLPKHAFGRVRPHNYTEAKTYIDPTDPKKQRKLLRSELKDVPITVLDGRGKEFRAYTWKLVTGEGALTGIEGKAKAKIWNSGLGHLTLQNLPVKGAFMVGKRGGGDDDDDDDDLS</sequence>
<dbReference type="GeneID" id="37038711"/>
<dbReference type="InParanoid" id="A0A316W8T5"/>
<dbReference type="Proteomes" id="UP000245783">
    <property type="component" value="Unassembled WGS sequence"/>
</dbReference>
<feature type="compositionally biased region" description="Low complexity" evidence="1">
    <location>
        <begin position="125"/>
        <end position="136"/>
    </location>
</feature>
<keyword evidence="2" id="KW-0812">Transmembrane</keyword>
<organism evidence="3 4">
    <name type="scientific">Ceraceosorus guamensis</name>
    <dbReference type="NCBI Taxonomy" id="1522189"/>
    <lineage>
        <taxon>Eukaryota</taxon>
        <taxon>Fungi</taxon>
        <taxon>Dikarya</taxon>
        <taxon>Basidiomycota</taxon>
        <taxon>Ustilaginomycotina</taxon>
        <taxon>Exobasidiomycetes</taxon>
        <taxon>Ceraceosorales</taxon>
        <taxon>Ceraceosoraceae</taxon>
        <taxon>Ceraceosorus</taxon>
    </lineage>
</organism>
<name>A0A316W8T5_9BASI</name>
<feature type="region of interest" description="Disordered" evidence="1">
    <location>
        <begin position="1"/>
        <end position="88"/>
    </location>
</feature>
<feature type="region of interest" description="Disordered" evidence="1">
    <location>
        <begin position="734"/>
        <end position="786"/>
    </location>
</feature>
<accession>A0A316W8T5</accession>
<dbReference type="RefSeq" id="XP_025372341.1">
    <property type="nucleotide sequence ID" value="XM_025516841.1"/>
</dbReference>
<dbReference type="AlphaFoldDB" id="A0A316W8T5"/>
<dbReference type="EMBL" id="KZ819356">
    <property type="protein sequence ID" value="PWN45181.1"/>
    <property type="molecule type" value="Genomic_DNA"/>
</dbReference>
<evidence type="ECO:0000256" key="1">
    <source>
        <dbReference type="SAM" id="MobiDB-lite"/>
    </source>
</evidence>
<feature type="region of interest" description="Disordered" evidence="1">
    <location>
        <begin position="108"/>
        <end position="136"/>
    </location>
</feature>
<dbReference type="OrthoDB" id="10039566at2759"/>
<gene>
    <name evidence="3" type="ORF">IE81DRAFT_364206</name>
</gene>
<proteinExistence type="predicted"/>
<keyword evidence="2" id="KW-1133">Transmembrane helix</keyword>
<dbReference type="STRING" id="1522189.A0A316W8T5"/>
<feature type="compositionally biased region" description="Acidic residues" evidence="1">
    <location>
        <begin position="742"/>
        <end position="753"/>
    </location>
</feature>
<evidence type="ECO:0000256" key="2">
    <source>
        <dbReference type="SAM" id="Phobius"/>
    </source>
</evidence>